<comment type="caution">
    <text evidence="1">The sequence shown here is derived from an EMBL/GenBank/DDBJ whole genome shotgun (WGS) entry which is preliminary data.</text>
</comment>
<keyword evidence="2" id="KW-1185">Reference proteome</keyword>
<dbReference type="Gene3D" id="3.40.50.150">
    <property type="entry name" value="Vaccinia Virus protein VP39"/>
    <property type="match status" value="1"/>
</dbReference>
<dbReference type="Pfam" id="PF06080">
    <property type="entry name" value="DUF938"/>
    <property type="match status" value="1"/>
</dbReference>
<reference evidence="1 2" key="1">
    <citation type="submission" date="2019-01" db="EMBL/GenBank/DDBJ databases">
        <authorList>
            <person name="Chen W.-M."/>
        </authorList>
    </citation>
    <scope>NUCLEOTIDE SEQUENCE [LARGE SCALE GENOMIC DNA]</scope>
    <source>
        <strain evidence="1 2">CCP-7</strain>
    </source>
</reference>
<evidence type="ECO:0000313" key="1">
    <source>
        <dbReference type="EMBL" id="RVT93384.1"/>
    </source>
</evidence>
<dbReference type="PANTHER" id="PTHR20974:SF0">
    <property type="entry name" value="UPF0585 PROTEIN CG18661"/>
    <property type="match status" value="1"/>
</dbReference>
<evidence type="ECO:0000313" key="2">
    <source>
        <dbReference type="Proteomes" id="UP000282971"/>
    </source>
</evidence>
<dbReference type="Proteomes" id="UP000282971">
    <property type="component" value="Unassembled WGS sequence"/>
</dbReference>
<organism evidence="1 2">
    <name type="scientific">Sphingomonas crocodyli</name>
    <dbReference type="NCBI Taxonomy" id="1979270"/>
    <lineage>
        <taxon>Bacteria</taxon>
        <taxon>Pseudomonadati</taxon>
        <taxon>Pseudomonadota</taxon>
        <taxon>Alphaproteobacteria</taxon>
        <taxon>Sphingomonadales</taxon>
        <taxon>Sphingomonadaceae</taxon>
        <taxon>Sphingomonas</taxon>
    </lineage>
</organism>
<protein>
    <submittedName>
        <fullName evidence="1">DUF938 domain-containing protein</fullName>
    </submittedName>
</protein>
<dbReference type="SUPFAM" id="SSF53335">
    <property type="entry name" value="S-adenosyl-L-methionine-dependent methyltransferases"/>
    <property type="match status" value="1"/>
</dbReference>
<gene>
    <name evidence="1" type="ORF">EOD43_05765</name>
</gene>
<name>A0A437M7B5_9SPHN</name>
<sequence>MSTDARRTSPSALRNRAPILEVLTAVMPPTGTVVEIASGTGEHVIHFAAGLAGLTWQPSDPSPEARASIADWIVAEGTPNILAPLDIDAAAESWPIDRADAIVAVNMIHISPWAATLGLLRHAAELLPAGAPLVLYGPFIRDGVETAPSNIAFDADLRARNPEWGLRDLAEVERAALAAGFRHMVFFAMPANNLSVVFRRSA</sequence>
<dbReference type="InterPro" id="IPR029063">
    <property type="entry name" value="SAM-dependent_MTases_sf"/>
</dbReference>
<dbReference type="EMBL" id="SACN01000001">
    <property type="protein sequence ID" value="RVT93384.1"/>
    <property type="molecule type" value="Genomic_DNA"/>
</dbReference>
<dbReference type="AlphaFoldDB" id="A0A437M7B5"/>
<accession>A0A437M7B5</accession>
<dbReference type="PANTHER" id="PTHR20974">
    <property type="entry name" value="UPF0585 PROTEIN CG18661"/>
    <property type="match status" value="1"/>
</dbReference>
<dbReference type="OrthoDB" id="5525831at2"/>
<dbReference type="RefSeq" id="WP_127741934.1">
    <property type="nucleotide sequence ID" value="NZ_SACN01000001.1"/>
</dbReference>
<proteinExistence type="predicted"/>
<dbReference type="InterPro" id="IPR010342">
    <property type="entry name" value="DUF938"/>
</dbReference>